<reference evidence="13 14" key="1">
    <citation type="submission" date="2017-05" db="EMBL/GenBank/DDBJ databases">
        <authorList>
            <person name="Varghese N."/>
            <person name="Submissions S."/>
        </authorList>
    </citation>
    <scope>NUCLEOTIDE SEQUENCE [LARGE SCALE GENOMIC DNA]</scope>
    <source>
        <strain evidence="13 14">DSM 21985</strain>
    </source>
</reference>
<dbReference type="AlphaFoldDB" id="A0A521B879"/>
<sequence>MAKNITSQEKDYSQWYLDVVREAKLAEHSPVRGSMVIRPNGMALWENMKGALDQMFKDTGHENAYFPLFIPKSFLSKEAQHVEGFAKECAVVTHSRLKSVDGGVEVDPESKLEEELIVRPTSETIIWDTYRSWIQSYRDLPILVNQWANVVRWEMRTRLFLRTMEFLWQEGHTAHATKEEAVEETRQMLDVYATFAEEFMAMPVLKGVKTESERFAGAVETYCIEALMQDGKALQAGTSHFLGQNFAKAFDVKFQDKDGEHKLVWATSWGVSTRLIGGLIMTHSDDQGLVLPPKLAPTQVVIVPIYRSDEQREAVLEYADGIYEELTELGVRIKVDDRDNQNPGYKFAEHEAAGIPLRIAVGPRDLENNNVELARRDILEKNIESREGLGERVHKLLDDIQNELFEKAKKRREEMTSEVDSYDEFKEVIEDKGGFVWAHWDGTAETEEKIKEETKATIRLIPLEDGEEGECMVTRKPSKQKVLFARSY</sequence>
<dbReference type="PANTHER" id="PTHR43382">
    <property type="entry name" value="PROLYL-TRNA SYNTHETASE"/>
    <property type="match status" value="1"/>
</dbReference>
<dbReference type="InterPro" id="IPR004499">
    <property type="entry name" value="Pro-tRNA-ligase_IIa_arc-type"/>
</dbReference>
<dbReference type="SUPFAM" id="SSF55681">
    <property type="entry name" value="Class II aaRS and biotin synthetases"/>
    <property type="match status" value="1"/>
</dbReference>
<dbReference type="PANTHER" id="PTHR43382:SF2">
    <property type="entry name" value="BIFUNCTIONAL GLUTAMATE_PROLINE--TRNA LIGASE"/>
    <property type="match status" value="1"/>
</dbReference>
<dbReference type="InterPro" id="IPR033721">
    <property type="entry name" value="ProRS_core_arch_euk"/>
</dbReference>
<dbReference type="Pfam" id="PF00587">
    <property type="entry name" value="tRNA-synt_2b"/>
    <property type="match status" value="1"/>
</dbReference>
<dbReference type="OrthoDB" id="9809052at2"/>
<dbReference type="InterPro" id="IPR016061">
    <property type="entry name" value="Pro-tRNA_ligase_II_C"/>
</dbReference>
<dbReference type="InterPro" id="IPR045864">
    <property type="entry name" value="aa-tRNA-synth_II/BPL/LPL"/>
</dbReference>
<dbReference type="InterPro" id="IPR017449">
    <property type="entry name" value="Pro-tRNA_synth_II"/>
</dbReference>
<evidence type="ECO:0000256" key="10">
    <source>
        <dbReference type="ARBA" id="ARBA00060806"/>
    </source>
</evidence>
<dbReference type="EMBL" id="FXTP01000002">
    <property type="protein sequence ID" value="SMO43308.1"/>
    <property type="molecule type" value="Genomic_DNA"/>
</dbReference>
<feature type="domain" description="Aminoacyl-transfer RNA synthetases class-II family profile" evidence="12">
    <location>
        <begin position="32"/>
        <end position="292"/>
    </location>
</feature>
<dbReference type="FunFam" id="3.40.50.800:FF:000005">
    <property type="entry name" value="bifunctional glutamate/proline--tRNA ligase"/>
    <property type="match status" value="1"/>
</dbReference>
<dbReference type="InterPro" id="IPR002314">
    <property type="entry name" value="aa-tRNA-synt_IIb"/>
</dbReference>
<dbReference type="FunFam" id="3.30.930.10:FF:000023">
    <property type="entry name" value="Proline--tRNA ligase"/>
    <property type="match status" value="1"/>
</dbReference>
<dbReference type="GO" id="GO:0005737">
    <property type="term" value="C:cytoplasm"/>
    <property type="evidence" value="ECO:0007669"/>
    <property type="project" value="UniProtKB-SubCell"/>
</dbReference>
<evidence type="ECO:0000313" key="13">
    <source>
        <dbReference type="EMBL" id="SMO43308.1"/>
    </source>
</evidence>
<keyword evidence="4 11" id="KW-0436">Ligase</keyword>
<evidence type="ECO:0000256" key="7">
    <source>
        <dbReference type="ARBA" id="ARBA00022917"/>
    </source>
</evidence>
<name>A0A521B879_9BACT</name>
<dbReference type="GO" id="GO:0006433">
    <property type="term" value="P:prolyl-tRNA aminoacylation"/>
    <property type="evidence" value="ECO:0007669"/>
    <property type="project" value="UniProtKB-UniRule"/>
</dbReference>
<keyword evidence="6 11" id="KW-0067">ATP-binding</keyword>
<dbReference type="HAMAP" id="MF_01571">
    <property type="entry name" value="Pro_tRNA_synth_type3"/>
    <property type="match status" value="1"/>
</dbReference>
<dbReference type="InterPro" id="IPR004154">
    <property type="entry name" value="Anticodon-bd"/>
</dbReference>
<accession>A0A521B879</accession>
<dbReference type="SUPFAM" id="SSF64586">
    <property type="entry name" value="C-terminal domain of ProRS"/>
    <property type="match status" value="1"/>
</dbReference>
<dbReference type="EC" id="6.1.1.15" evidence="11"/>
<gene>
    <name evidence="11" type="primary">proS</name>
    <name evidence="13" type="ORF">SAMN06265219_10286</name>
</gene>
<keyword evidence="14" id="KW-1185">Reference proteome</keyword>
<evidence type="ECO:0000256" key="3">
    <source>
        <dbReference type="ARBA" id="ARBA00022490"/>
    </source>
</evidence>
<evidence type="ECO:0000313" key="14">
    <source>
        <dbReference type="Proteomes" id="UP000317557"/>
    </source>
</evidence>
<keyword evidence="3 11" id="KW-0963">Cytoplasm</keyword>
<dbReference type="Pfam" id="PF09180">
    <property type="entry name" value="ProRS-C_1"/>
    <property type="match status" value="1"/>
</dbReference>
<evidence type="ECO:0000259" key="12">
    <source>
        <dbReference type="PROSITE" id="PS50862"/>
    </source>
</evidence>
<evidence type="ECO:0000256" key="8">
    <source>
        <dbReference type="ARBA" id="ARBA00023146"/>
    </source>
</evidence>
<comment type="similarity">
    <text evidence="10 11">Belongs to the class-II aminoacyl-tRNA synthetase family. ProS type 3 subfamily.</text>
</comment>
<evidence type="ECO:0000256" key="5">
    <source>
        <dbReference type="ARBA" id="ARBA00022741"/>
    </source>
</evidence>
<keyword evidence="7 11" id="KW-0648">Protein biosynthesis</keyword>
<dbReference type="InterPro" id="IPR036621">
    <property type="entry name" value="Anticodon-bd_dom_sf"/>
</dbReference>
<dbReference type="CDD" id="cd00862">
    <property type="entry name" value="ProRS_anticodon_zinc"/>
    <property type="match status" value="1"/>
</dbReference>
<dbReference type="RefSeq" id="WP_142453107.1">
    <property type="nucleotide sequence ID" value="NZ_FXTP01000002.1"/>
</dbReference>
<dbReference type="SUPFAM" id="SSF52954">
    <property type="entry name" value="Class II aaRS ABD-related"/>
    <property type="match status" value="1"/>
</dbReference>
<evidence type="ECO:0000256" key="1">
    <source>
        <dbReference type="ARBA" id="ARBA00004496"/>
    </source>
</evidence>
<protein>
    <recommendedName>
        <fullName evidence="11">Proline--tRNA ligase</fullName>
        <ecNumber evidence="11">6.1.1.15</ecNumber>
    </recommendedName>
    <alternativeName>
        <fullName evidence="11">Prolyl-tRNA synthetase</fullName>
        <shortName evidence="11">ProRS</shortName>
    </alternativeName>
</protein>
<evidence type="ECO:0000256" key="2">
    <source>
        <dbReference type="ARBA" id="ARBA00011738"/>
    </source>
</evidence>
<evidence type="ECO:0000256" key="9">
    <source>
        <dbReference type="ARBA" id="ARBA00047671"/>
    </source>
</evidence>
<dbReference type="Pfam" id="PF03129">
    <property type="entry name" value="HGTP_anticodon"/>
    <property type="match status" value="1"/>
</dbReference>
<dbReference type="CDD" id="cd00778">
    <property type="entry name" value="ProRS_core_arch_euk"/>
    <property type="match status" value="1"/>
</dbReference>
<dbReference type="SMART" id="SM00946">
    <property type="entry name" value="ProRS-C_1"/>
    <property type="match status" value="1"/>
</dbReference>
<dbReference type="GO" id="GO:0004827">
    <property type="term" value="F:proline-tRNA ligase activity"/>
    <property type="evidence" value="ECO:0007669"/>
    <property type="project" value="UniProtKB-UniRule"/>
</dbReference>
<comment type="domain">
    <text evidence="11">Consists of three domains: the N-terminal catalytic domain, the anticodon-binding domain and the C-terminal extension.</text>
</comment>
<evidence type="ECO:0000256" key="6">
    <source>
        <dbReference type="ARBA" id="ARBA00022840"/>
    </source>
</evidence>
<comment type="catalytic activity">
    <reaction evidence="9 11">
        <text>tRNA(Pro) + L-proline + ATP = L-prolyl-tRNA(Pro) + AMP + diphosphate</text>
        <dbReference type="Rhea" id="RHEA:14305"/>
        <dbReference type="Rhea" id="RHEA-COMP:9700"/>
        <dbReference type="Rhea" id="RHEA-COMP:9702"/>
        <dbReference type="ChEBI" id="CHEBI:30616"/>
        <dbReference type="ChEBI" id="CHEBI:33019"/>
        <dbReference type="ChEBI" id="CHEBI:60039"/>
        <dbReference type="ChEBI" id="CHEBI:78442"/>
        <dbReference type="ChEBI" id="CHEBI:78532"/>
        <dbReference type="ChEBI" id="CHEBI:456215"/>
        <dbReference type="EC" id="6.1.1.15"/>
    </reaction>
</comment>
<proteinExistence type="inferred from homology"/>
<dbReference type="InterPro" id="IPR006195">
    <property type="entry name" value="aa-tRNA-synth_II"/>
</dbReference>
<comment type="subunit">
    <text evidence="2 11">Homodimer.</text>
</comment>
<dbReference type="Gene3D" id="3.40.50.800">
    <property type="entry name" value="Anticodon-binding domain"/>
    <property type="match status" value="1"/>
</dbReference>
<comment type="subcellular location">
    <subcellularLocation>
        <location evidence="1 11">Cytoplasm</location>
    </subcellularLocation>
</comment>
<evidence type="ECO:0000256" key="4">
    <source>
        <dbReference type="ARBA" id="ARBA00022598"/>
    </source>
</evidence>
<evidence type="ECO:0000256" key="11">
    <source>
        <dbReference type="HAMAP-Rule" id="MF_01571"/>
    </source>
</evidence>
<dbReference type="PROSITE" id="PS50862">
    <property type="entry name" value="AA_TRNA_LIGASE_II"/>
    <property type="match status" value="1"/>
</dbReference>
<keyword evidence="8 11" id="KW-0030">Aminoacyl-tRNA synthetase</keyword>
<organism evidence="13 14">
    <name type="scientific">Gracilimonas mengyeensis</name>
    <dbReference type="NCBI Taxonomy" id="1302730"/>
    <lineage>
        <taxon>Bacteria</taxon>
        <taxon>Pseudomonadati</taxon>
        <taxon>Balneolota</taxon>
        <taxon>Balneolia</taxon>
        <taxon>Balneolales</taxon>
        <taxon>Balneolaceae</taxon>
        <taxon>Gracilimonas</taxon>
    </lineage>
</organism>
<dbReference type="Proteomes" id="UP000317557">
    <property type="component" value="Unassembled WGS sequence"/>
</dbReference>
<comment type="function">
    <text evidence="11">Catalyzes the attachment of proline to tRNA(Pro) in a two-step reaction: proline is first activated by ATP to form Pro-AMP and then transferred to the acceptor end of tRNA(Pro).</text>
</comment>
<dbReference type="NCBIfam" id="TIGR00408">
    <property type="entry name" value="proS_fam_I"/>
    <property type="match status" value="1"/>
</dbReference>
<dbReference type="GO" id="GO:0017101">
    <property type="term" value="C:aminoacyl-tRNA synthetase multienzyme complex"/>
    <property type="evidence" value="ECO:0007669"/>
    <property type="project" value="TreeGrafter"/>
</dbReference>
<dbReference type="Gene3D" id="3.30.110.30">
    <property type="entry name" value="C-terminal domain of ProRS"/>
    <property type="match status" value="1"/>
</dbReference>
<keyword evidence="5 11" id="KW-0547">Nucleotide-binding</keyword>
<dbReference type="Gene3D" id="3.30.930.10">
    <property type="entry name" value="Bira Bifunctional Protein, Domain 2"/>
    <property type="match status" value="1"/>
</dbReference>
<dbReference type="GO" id="GO:0005524">
    <property type="term" value="F:ATP binding"/>
    <property type="evidence" value="ECO:0007669"/>
    <property type="project" value="UniProtKB-UniRule"/>
</dbReference>